<name>A0A0E9WLV8_ANGAN</name>
<feature type="compositionally biased region" description="Basic residues" evidence="1">
    <location>
        <begin position="26"/>
        <end position="37"/>
    </location>
</feature>
<protein>
    <submittedName>
        <fullName evidence="2">Uncharacterized protein</fullName>
    </submittedName>
</protein>
<accession>A0A0E9WLV8</accession>
<reference evidence="2" key="2">
    <citation type="journal article" date="2015" name="Fish Shellfish Immunol.">
        <title>Early steps in the European eel (Anguilla anguilla)-Vibrio vulnificus interaction in the gills: Role of the RtxA13 toxin.</title>
        <authorList>
            <person name="Callol A."/>
            <person name="Pajuelo D."/>
            <person name="Ebbesson L."/>
            <person name="Teles M."/>
            <person name="MacKenzie S."/>
            <person name="Amaro C."/>
        </authorList>
    </citation>
    <scope>NUCLEOTIDE SEQUENCE</scope>
</reference>
<proteinExistence type="predicted"/>
<dbReference type="EMBL" id="GBXM01017198">
    <property type="protein sequence ID" value="JAH91379.1"/>
    <property type="molecule type" value="Transcribed_RNA"/>
</dbReference>
<evidence type="ECO:0000256" key="1">
    <source>
        <dbReference type="SAM" id="MobiDB-lite"/>
    </source>
</evidence>
<dbReference type="AlphaFoldDB" id="A0A0E9WLV8"/>
<organism evidence="2">
    <name type="scientific">Anguilla anguilla</name>
    <name type="common">European freshwater eel</name>
    <name type="synonym">Muraena anguilla</name>
    <dbReference type="NCBI Taxonomy" id="7936"/>
    <lineage>
        <taxon>Eukaryota</taxon>
        <taxon>Metazoa</taxon>
        <taxon>Chordata</taxon>
        <taxon>Craniata</taxon>
        <taxon>Vertebrata</taxon>
        <taxon>Euteleostomi</taxon>
        <taxon>Actinopterygii</taxon>
        <taxon>Neopterygii</taxon>
        <taxon>Teleostei</taxon>
        <taxon>Anguilliformes</taxon>
        <taxon>Anguillidae</taxon>
        <taxon>Anguilla</taxon>
    </lineage>
</organism>
<feature type="region of interest" description="Disordered" evidence="1">
    <location>
        <begin position="71"/>
        <end position="91"/>
    </location>
</feature>
<sequence length="91" mass="10282">MIYEGLKRQLRRGVHRELSSTGGVLHRSHRQGHRHYSHIPPADCAVHSQIWPAQAAHRKISYLEQPEECDVPAAQQSQEKWHSGIVQGSGS</sequence>
<evidence type="ECO:0000313" key="2">
    <source>
        <dbReference type="EMBL" id="JAH91379.1"/>
    </source>
</evidence>
<reference evidence="2" key="1">
    <citation type="submission" date="2014-11" db="EMBL/GenBank/DDBJ databases">
        <authorList>
            <person name="Amaro Gonzalez C."/>
        </authorList>
    </citation>
    <scope>NUCLEOTIDE SEQUENCE</scope>
</reference>
<feature type="region of interest" description="Disordered" evidence="1">
    <location>
        <begin position="13"/>
        <end position="39"/>
    </location>
</feature>